<keyword evidence="3" id="KW-0378">Hydrolase</keyword>
<keyword evidence="4" id="KW-1185">Reference proteome</keyword>
<dbReference type="Proteomes" id="UP000323164">
    <property type="component" value="Unassembled WGS sequence"/>
</dbReference>
<dbReference type="AlphaFoldDB" id="A0A5D8Z660"/>
<dbReference type="GO" id="GO:0016810">
    <property type="term" value="F:hydrolase activity, acting on carbon-nitrogen (but not peptide) bonds"/>
    <property type="evidence" value="ECO:0007669"/>
    <property type="project" value="InterPro"/>
</dbReference>
<dbReference type="Gene3D" id="2.30.40.10">
    <property type="entry name" value="Urease, subunit C, domain 1"/>
    <property type="match status" value="1"/>
</dbReference>
<keyword evidence="1" id="KW-0732">Signal</keyword>
<protein>
    <submittedName>
        <fullName evidence="3">Amidohydrolase family protein</fullName>
    </submittedName>
</protein>
<evidence type="ECO:0000313" key="4">
    <source>
        <dbReference type="Proteomes" id="UP000323164"/>
    </source>
</evidence>
<dbReference type="SUPFAM" id="SSF51338">
    <property type="entry name" value="Composite domain of metallo-dependent hydrolases"/>
    <property type="match status" value="1"/>
</dbReference>
<evidence type="ECO:0000256" key="1">
    <source>
        <dbReference type="SAM" id="SignalP"/>
    </source>
</evidence>
<feature type="chain" id="PRO_5023146920" evidence="1">
    <location>
        <begin position="22"/>
        <end position="430"/>
    </location>
</feature>
<proteinExistence type="predicted"/>
<evidence type="ECO:0000313" key="3">
    <source>
        <dbReference type="EMBL" id="TZF90251.1"/>
    </source>
</evidence>
<organism evidence="3 4">
    <name type="scientific">Cognatilysobacter lacus</name>
    <dbReference type="NCBI Taxonomy" id="1643323"/>
    <lineage>
        <taxon>Bacteria</taxon>
        <taxon>Pseudomonadati</taxon>
        <taxon>Pseudomonadota</taxon>
        <taxon>Gammaproteobacteria</taxon>
        <taxon>Lysobacterales</taxon>
        <taxon>Lysobacteraceae</taxon>
        <taxon>Cognatilysobacter</taxon>
    </lineage>
</organism>
<dbReference type="Pfam" id="PF07969">
    <property type="entry name" value="Amidohydro_3"/>
    <property type="match status" value="1"/>
</dbReference>
<dbReference type="InterPro" id="IPR032466">
    <property type="entry name" value="Metal_Hydrolase"/>
</dbReference>
<gene>
    <name evidence="3" type="ORF">FW784_06040</name>
</gene>
<dbReference type="EMBL" id="VTRV01000046">
    <property type="protein sequence ID" value="TZF90251.1"/>
    <property type="molecule type" value="Genomic_DNA"/>
</dbReference>
<dbReference type="PANTHER" id="PTHR43135">
    <property type="entry name" value="ALPHA-D-RIBOSE 1-METHYLPHOSPHONATE 5-TRIPHOSPHATE DIPHOSPHATASE"/>
    <property type="match status" value="1"/>
</dbReference>
<name>A0A5D8Z660_9GAMM</name>
<dbReference type="OrthoDB" id="9802793at2"/>
<reference evidence="3 4" key="1">
    <citation type="submission" date="2019-08" db="EMBL/GenBank/DDBJ databases">
        <title>Draft genome sequence of Lysobacter sp. UKS-15.</title>
        <authorList>
            <person name="Im W.-T."/>
        </authorList>
    </citation>
    <scope>NUCLEOTIDE SEQUENCE [LARGE SCALE GENOMIC DNA]</scope>
    <source>
        <strain evidence="3 4">UKS-15</strain>
    </source>
</reference>
<dbReference type="SUPFAM" id="SSF51556">
    <property type="entry name" value="Metallo-dependent hydrolases"/>
    <property type="match status" value="1"/>
</dbReference>
<dbReference type="InterPro" id="IPR051781">
    <property type="entry name" value="Metallo-dep_Hydrolase"/>
</dbReference>
<dbReference type="Gene3D" id="3.20.20.140">
    <property type="entry name" value="Metal-dependent hydrolases"/>
    <property type="match status" value="1"/>
</dbReference>
<feature type="signal peptide" evidence="1">
    <location>
        <begin position="1"/>
        <end position="21"/>
    </location>
</feature>
<dbReference type="PANTHER" id="PTHR43135:SF3">
    <property type="entry name" value="ALPHA-D-RIBOSE 1-METHYLPHOSPHONATE 5-TRIPHOSPHATE DIPHOSPHATASE"/>
    <property type="match status" value="1"/>
</dbReference>
<dbReference type="InterPro" id="IPR013108">
    <property type="entry name" value="Amidohydro_3"/>
</dbReference>
<evidence type="ECO:0000259" key="2">
    <source>
        <dbReference type="Pfam" id="PF07969"/>
    </source>
</evidence>
<feature type="domain" description="Amidohydrolase 3" evidence="2">
    <location>
        <begin position="339"/>
        <end position="397"/>
    </location>
</feature>
<accession>A0A5D8Z660</accession>
<dbReference type="RefSeq" id="WP_149352456.1">
    <property type="nucleotide sequence ID" value="NZ_VTRV01000046.1"/>
</dbReference>
<sequence length="430" mass="45134">MSRLSTLAGAVLLALATQAPAQELLIRDATVHTATARGTLQHADILVRGGRIAAVGTSLAAPAGVQTVDAHGAPVTPALFGGLTHLGIEEVSGEESTVDADLGLGRKTHEMVVRPEFDVTLAFSPDASAVPVTRIEGVGETMLMPGLAEGGSIILGQGGMVRMDGSPDPVGPRVLFVALGSQSAEQTGQSRAAQWMLLEQWLDEARGHIPANTSVASLTPAGRATLARFAHGGGLVMFEVDRAADIHQLLKFAARQHLRVGVVGGAEAWRVAHELAAAKVPVFVDPLADLPASFDQIGARMDNAAILRQAGVTVGIVQGGENPTHNARNTRQLAGNAVANGLPWEDGLAALTRVPAEVFGVRDTGSIAVGQRADLVLWTGDPLDVANVAKQVWFDGRAISMRSRQTELRDRYMAPKGAMPRAYDVPDHRR</sequence>
<dbReference type="InterPro" id="IPR011059">
    <property type="entry name" value="Metal-dep_hydrolase_composite"/>
</dbReference>
<comment type="caution">
    <text evidence="3">The sequence shown here is derived from an EMBL/GenBank/DDBJ whole genome shotgun (WGS) entry which is preliminary data.</text>
</comment>